<gene>
    <name evidence="5" type="ORF">HUT08_20745</name>
</gene>
<feature type="signal peptide" evidence="3">
    <location>
        <begin position="1"/>
        <end position="28"/>
    </location>
</feature>
<dbReference type="EMBL" id="CP054929">
    <property type="protein sequence ID" value="QKW54663.1"/>
    <property type="molecule type" value="Genomic_DNA"/>
</dbReference>
<evidence type="ECO:0000256" key="2">
    <source>
        <dbReference type="SAM" id="Phobius"/>
    </source>
</evidence>
<accession>A0A7H8NJB7</accession>
<dbReference type="Pfam" id="PF07228">
    <property type="entry name" value="SpoIIE"/>
    <property type="match status" value="1"/>
</dbReference>
<evidence type="ECO:0000259" key="4">
    <source>
        <dbReference type="SMART" id="SM00331"/>
    </source>
</evidence>
<dbReference type="FunFam" id="3.60.40.10:FF:000058">
    <property type="entry name" value="Stage II sporulation protein E"/>
    <property type="match status" value="1"/>
</dbReference>
<dbReference type="PANTHER" id="PTHR43156">
    <property type="entry name" value="STAGE II SPORULATION PROTEIN E-RELATED"/>
    <property type="match status" value="1"/>
</dbReference>
<organism evidence="5 6">
    <name type="scientific">Streptomyces buecherae</name>
    <dbReference type="NCBI Taxonomy" id="2763006"/>
    <lineage>
        <taxon>Bacteria</taxon>
        <taxon>Bacillati</taxon>
        <taxon>Actinomycetota</taxon>
        <taxon>Actinomycetes</taxon>
        <taxon>Kitasatosporales</taxon>
        <taxon>Streptomycetaceae</taxon>
        <taxon>Streptomyces</taxon>
    </lineage>
</organism>
<evidence type="ECO:0000256" key="3">
    <source>
        <dbReference type="SAM" id="SignalP"/>
    </source>
</evidence>
<name>A0A7H8NJB7_9ACTN</name>
<dbReference type="AlphaFoldDB" id="A0A7H8NJB7"/>
<feature type="chain" id="PRO_5039254679" evidence="3">
    <location>
        <begin position="29"/>
        <end position="349"/>
    </location>
</feature>
<proteinExistence type="predicted"/>
<keyword evidence="2" id="KW-1133">Transmembrane helix</keyword>
<dbReference type="InterPro" id="IPR036457">
    <property type="entry name" value="PPM-type-like_dom_sf"/>
</dbReference>
<dbReference type="SMART" id="SM00331">
    <property type="entry name" value="PP2C_SIG"/>
    <property type="match status" value="1"/>
</dbReference>
<protein>
    <submittedName>
        <fullName evidence="5">Serine/threonine-protein phosphatase</fullName>
    </submittedName>
</protein>
<dbReference type="Proteomes" id="UP000509303">
    <property type="component" value="Chromosome"/>
</dbReference>
<reference evidence="5 6" key="1">
    <citation type="submission" date="2020-06" db="EMBL/GenBank/DDBJ databases">
        <title>Genome mining for natural products.</title>
        <authorList>
            <person name="Zhang B."/>
            <person name="Shi J."/>
            <person name="Ge H."/>
        </authorList>
    </citation>
    <scope>NUCLEOTIDE SEQUENCE [LARGE SCALE GENOMIC DNA]</scope>
    <source>
        <strain evidence="5 6">NA00687</strain>
    </source>
</reference>
<keyword evidence="2" id="KW-0812">Transmembrane</keyword>
<feature type="transmembrane region" description="Helical" evidence="2">
    <location>
        <begin position="50"/>
        <end position="70"/>
    </location>
</feature>
<feature type="domain" description="PPM-type phosphatase" evidence="4">
    <location>
        <begin position="106"/>
        <end position="328"/>
    </location>
</feature>
<dbReference type="InterPro" id="IPR052016">
    <property type="entry name" value="Bact_Sigma-Reg"/>
</dbReference>
<dbReference type="Gene3D" id="3.60.40.10">
    <property type="entry name" value="PPM-type phosphatase domain"/>
    <property type="match status" value="1"/>
</dbReference>
<keyword evidence="3" id="KW-0732">Signal</keyword>
<dbReference type="InterPro" id="IPR001932">
    <property type="entry name" value="PPM-type_phosphatase-like_dom"/>
</dbReference>
<dbReference type="GO" id="GO:0016791">
    <property type="term" value="F:phosphatase activity"/>
    <property type="evidence" value="ECO:0007669"/>
    <property type="project" value="TreeGrafter"/>
</dbReference>
<dbReference type="PANTHER" id="PTHR43156:SF2">
    <property type="entry name" value="STAGE II SPORULATION PROTEIN E"/>
    <property type="match status" value="1"/>
</dbReference>
<evidence type="ECO:0000313" key="5">
    <source>
        <dbReference type="EMBL" id="QKW54663.1"/>
    </source>
</evidence>
<sequence length="349" mass="36842">MPMHYTASPFLSAASLVAAPLFSLRGTAAVAATAAVVSVLLAAWHSGNDRALSVTEVVTVCTVALLALAINRVVRRNFRQLATVRVVAEAAQRAVLPTPPSRIGSLRIAARYVAAQTDARIGGDLFAVQESPHGVRAIIGDVRGKGLEAVEAVAVVIGAFREAAEQERTLEGLADRLERALDREGDRRVGLDQFEGFTTAVLAEIGDGSAGLRLVNRGHPPPLLLLPTGQVRELSPEADALPLGMRDVAAWRDTVEELPFPAGAALLLLTDGVTEARDASGRFYEPARRLSGRRFASPDALLDALIADVMRHTEGQRADDMALLALRRAGAPGVVAVRGGQRAADERAG</sequence>
<evidence type="ECO:0000313" key="6">
    <source>
        <dbReference type="Proteomes" id="UP000509303"/>
    </source>
</evidence>
<keyword evidence="1" id="KW-0378">Hydrolase</keyword>
<evidence type="ECO:0000256" key="1">
    <source>
        <dbReference type="ARBA" id="ARBA00022801"/>
    </source>
</evidence>
<keyword evidence="2" id="KW-0472">Membrane</keyword>
<keyword evidence="6" id="KW-1185">Reference proteome</keyword>